<proteinExistence type="predicted"/>
<dbReference type="PANTHER" id="PTHR34220:SF7">
    <property type="entry name" value="SENSOR HISTIDINE KINASE YPDA"/>
    <property type="match status" value="1"/>
</dbReference>
<dbReference type="KEGG" id="fbm:MQE35_02220"/>
<dbReference type="Proteomes" id="UP000831290">
    <property type="component" value="Chromosome"/>
</dbReference>
<keyword evidence="4" id="KW-1185">Reference proteome</keyword>
<feature type="transmembrane region" description="Helical" evidence="1">
    <location>
        <begin position="76"/>
        <end position="100"/>
    </location>
</feature>
<dbReference type="InterPro" id="IPR036890">
    <property type="entry name" value="HATPase_C_sf"/>
</dbReference>
<feature type="domain" description="Signal transduction histidine kinase internal region" evidence="2">
    <location>
        <begin position="155"/>
        <end position="233"/>
    </location>
</feature>
<sequence length="337" mass="39168">MKVFKEIAATNKSGVEKLLPYIISFLLPGLNILNNSFNQDDFDFLKIAPRWLVASLFLLLQWNFNNKITYSKSRAFFIKAITGNIIITISFVLTYSLLFPQATLLLSTPHKWIIFLKFLITATVFLSIQYTLKASKTLENLRVENLSLKSENYLAQLQQLKKQVNPHFLFNTLSTLRSMIRTSHPNTENFVLNLSDVYRQLLQTREINTIALKEEINFLNAYLFLIQVRYEEALHIKQNIYTNALYYQIPVFALQLLVENCIKHNIISQQNPLFIEIFQKDETSITVTNNYQPKNVTTETTGTGLMNLKKRYELMGIREGVIVKQNDKEFSVTLKLF</sequence>
<protein>
    <submittedName>
        <fullName evidence="3">Histidine kinase</fullName>
    </submittedName>
</protein>
<dbReference type="InterPro" id="IPR050640">
    <property type="entry name" value="Bact_2-comp_sensor_kinase"/>
</dbReference>
<evidence type="ECO:0000256" key="1">
    <source>
        <dbReference type="SAM" id="Phobius"/>
    </source>
</evidence>
<feature type="transmembrane region" description="Helical" evidence="1">
    <location>
        <begin position="18"/>
        <end position="35"/>
    </location>
</feature>
<dbReference type="AlphaFoldDB" id="A0A9E6ZPH3"/>
<keyword evidence="1" id="KW-0472">Membrane</keyword>
<dbReference type="RefSeq" id="WP_255844105.1">
    <property type="nucleotide sequence ID" value="NZ_CP094358.1"/>
</dbReference>
<evidence type="ECO:0000313" key="4">
    <source>
        <dbReference type="Proteomes" id="UP000831290"/>
    </source>
</evidence>
<dbReference type="InterPro" id="IPR010559">
    <property type="entry name" value="Sig_transdc_His_kin_internal"/>
</dbReference>
<evidence type="ECO:0000313" key="3">
    <source>
        <dbReference type="EMBL" id="UOB18125.1"/>
    </source>
</evidence>
<name>A0A9E6ZPH3_9FLAO</name>
<dbReference type="SUPFAM" id="SSF55874">
    <property type="entry name" value="ATPase domain of HSP90 chaperone/DNA topoisomerase II/histidine kinase"/>
    <property type="match status" value="1"/>
</dbReference>
<dbReference type="GO" id="GO:0000155">
    <property type="term" value="F:phosphorelay sensor kinase activity"/>
    <property type="evidence" value="ECO:0007669"/>
    <property type="project" value="InterPro"/>
</dbReference>
<organism evidence="3 4">
    <name type="scientific">Abyssalbus ytuae</name>
    <dbReference type="NCBI Taxonomy" id="2926907"/>
    <lineage>
        <taxon>Bacteria</taxon>
        <taxon>Pseudomonadati</taxon>
        <taxon>Bacteroidota</taxon>
        <taxon>Flavobacteriia</taxon>
        <taxon>Flavobacteriales</taxon>
        <taxon>Flavobacteriaceae</taxon>
        <taxon>Abyssalbus</taxon>
    </lineage>
</organism>
<accession>A0A9E6ZPH3</accession>
<keyword evidence="3" id="KW-0418">Kinase</keyword>
<gene>
    <name evidence="3" type="ORF">MQE35_02220</name>
</gene>
<dbReference type="EMBL" id="CP094358">
    <property type="protein sequence ID" value="UOB18125.1"/>
    <property type="molecule type" value="Genomic_DNA"/>
</dbReference>
<reference evidence="3" key="1">
    <citation type="submission" date="2022-03" db="EMBL/GenBank/DDBJ databases">
        <title>Description of Abyssus ytuae gen. nov., sp. nov., a novel member of the family Flavobacteriaceae isolated from the sediment of Mariana Trench.</title>
        <authorList>
            <person name="Zhang J."/>
            <person name="Xu X."/>
        </authorList>
    </citation>
    <scope>NUCLEOTIDE SEQUENCE</scope>
    <source>
        <strain evidence="3">MT3330</strain>
    </source>
</reference>
<dbReference type="Pfam" id="PF06580">
    <property type="entry name" value="His_kinase"/>
    <property type="match status" value="1"/>
</dbReference>
<feature type="transmembrane region" description="Helical" evidence="1">
    <location>
        <begin position="112"/>
        <end position="132"/>
    </location>
</feature>
<feature type="transmembrane region" description="Helical" evidence="1">
    <location>
        <begin position="47"/>
        <end position="64"/>
    </location>
</feature>
<dbReference type="GO" id="GO:0016020">
    <property type="term" value="C:membrane"/>
    <property type="evidence" value="ECO:0007669"/>
    <property type="project" value="InterPro"/>
</dbReference>
<dbReference type="PANTHER" id="PTHR34220">
    <property type="entry name" value="SENSOR HISTIDINE KINASE YPDA"/>
    <property type="match status" value="1"/>
</dbReference>
<keyword evidence="3" id="KW-0808">Transferase</keyword>
<keyword evidence="1" id="KW-0812">Transmembrane</keyword>
<keyword evidence="1" id="KW-1133">Transmembrane helix</keyword>
<evidence type="ECO:0000259" key="2">
    <source>
        <dbReference type="Pfam" id="PF06580"/>
    </source>
</evidence>